<feature type="signal peptide" evidence="2">
    <location>
        <begin position="1"/>
        <end position="22"/>
    </location>
</feature>
<evidence type="ECO:0000313" key="3">
    <source>
        <dbReference type="EMBL" id="MFC7351880.1"/>
    </source>
</evidence>
<sequence length="341" mass="35602">MTSIVAGCIAAAALLLPSPGHAATPVPAAAPGGPPYETNPGGRTGAAAQITVDGAVEEWTPEMIVSQGVANDDPRIFRGSHEGPVYDLYSLSAAWDDDKLYLMWQYTNVTDVTDPAQGYPTSDNGKPYAGDIPITLALDVDPATGSDGVVGSGPDGVWDLRSKFANAEVDRIANFSAKPGVGEPALFSLNAEGAFDHEPENNAPFEESGINYAYGDGLSADKVMGINGTGNAGYVPEDLADADAYTDLLAEGHDPEQDTVYEIEIPLTALGLTRDTLESDGLGVMLLSTFGQSSTGSLPQDPTVLDNATEPYEQDESTSKEKSDYDSFTEPFARVGAAAAQ</sequence>
<name>A0ABW2MD93_9ACTN</name>
<reference evidence="4" key="1">
    <citation type="journal article" date="2019" name="Int. J. Syst. Evol. Microbiol.">
        <title>The Global Catalogue of Microorganisms (GCM) 10K type strain sequencing project: providing services to taxonomists for standard genome sequencing and annotation.</title>
        <authorList>
            <consortium name="The Broad Institute Genomics Platform"/>
            <consortium name="The Broad Institute Genome Sequencing Center for Infectious Disease"/>
            <person name="Wu L."/>
            <person name="Ma J."/>
        </authorList>
    </citation>
    <scope>NUCLEOTIDE SEQUENCE [LARGE SCALE GENOMIC DNA]</scope>
    <source>
        <strain evidence="4">ICMP 19430</strain>
    </source>
</reference>
<proteinExistence type="predicted"/>
<organism evidence="3 4">
    <name type="scientific">Streptomyces caviscabies</name>
    <dbReference type="NCBI Taxonomy" id="90079"/>
    <lineage>
        <taxon>Bacteria</taxon>
        <taxon>Bacillati</taxon>
        <taxon>Actinomycetota</taxon>
        <taxon>Actinomycetes</taxon>
        <taxon>Kitasatosporales</taxon>
        <taxon>Streptomycetaceae</taxon>
        <taxon>Streptomyces</taxon>
    </lineage>
</organism>
<dbReference type="Proteomes" id="UP001596509">
    <property type="component" value="Unassembled WGS sequence"/>
</dbReference>
<gene>
    <name evidence="3" type="ORF">ACFQW9_14650</name>
</gene>
<keyword evidence="4" id="KW-1185">Reference proteome</keyword>
<feature type="compositionally biased region" description="Polar residues" evidence="1">
    <location>
        <begin position="291"/>
        <end position="300"/>
    </location>
</feature>
<evidence type="ECO:0000256" key="2">
    <source>
        <dbReference type="SAM" id="SignalP"/>
    </source>
</evidence>
<accession>A0ABW2MD93</accession>
<dbReference type="EMBL" id="JBHTCK010000003">
    <property type="protein sequence ID" value="MFC7351880.1"/>
    <property type="molecule type" value="Genomic_DNA"/>
</dbReference>
<protein>
    <submittedName>
        <fullName evidence="3">Uncharacterized protein</fullName>
    </submittedName>
</protein>
<evidence type="ECO:0000256" key="1">
    <source>
        <dbReference type="SAM" id="MobiDB-lite"/>
    </source>
</evidence>
<evidence type="ECO:0000313" key="4">
    <source>
        <dbReference type="Proteomes" id="UP001596509"/>
    </source>
</evidence>
<keyword evidence="2" id="KW-0732">Signal</keyword>
<feature type="region of interest" description="Disordered" evidence="1">
    <location>
        <begin position="291"/>
        <end position="341"/>
    </location>
</feature>
<dbReference type="RefSeq" id="WP_249626613.1">
    <property type="nucleotide sequence ID" value="NZ_JBHTCK010000003.1"/>
</dbReference>
<feature type="chain" id="PRO_5047501503" evidence="2">
    <location>
        <begin position="23"/>
        <end position="341"/>
    </location>
</feature>
<comment type="caution">
    <text evidence="3">The sequence shown here is derived from an EMBL/GenBank/DDBJ whole genome shotgun (WGS) entry which is preliminary data.</text>
</comment>